<comment type="caution">
    <text evidence="2">The sequence shown here is derived from an EMBL/GenBank/DDBJ whole genome shotgun (WGS) entry which is preliminary data.</text>
</comment>
<evidence type="ECO:0000259" key="1">
    <source>
        <dbReference type="PROSITE" id="PS50994"/>
    </source>
</evidence>
<protein>
    <recommendedName>
        <fullName evidence="1">Integrase catalytic domain-containing protein</fullName>
    </recommendedName>
</protein>
<evidence type="ECO:0000313" key="2">
    <source>
        <dbReference type="EMBL" id="CAE1280739.1"/>
    </source>
</evidence>
<dbReference type="InterPro" id="IPR001584">
    <property type="entry name" value="Integrase_cat-core"/>
</dbReference>
<dbReference type="InterPro" id="IPR012337">
    <property type="entry name" value="RNaseH-like_sf"/>
</dbReference>
<keyword evidence="3" id="KW-1185">Reference proteome</keyword>
<proteinExistence type="predicted"/>
<organism evidence="2 3">
    <name type="scientific">Acanthosepion pharaonis</name>
    <name type="common">Pharaoh cuttlefish</name>
    <name type="synonym">Sepia pharaonis</name>
    <dbReference type="NCBI Taxonomy" id="158019"/>
    <lineage>
        <taxon>Eukaryota</taxon>
        <taxon>Metazoa</taxon>
        <taxon>Spiralia</taxon>
        <taxon>Lophotrochozoa</taxon>
        <taxon>Mollusca</taxon>
        <taxon>Cephalopoda</taxon>
        <taxon>Coleoidea</taxon>
        <taxon>Decapodiformes</taxon>
        <taxon>Sepiida</taxon>
        <taxon>Sepiina</taxon>
        <taxon>Sepiidae</taxon>
        <taxon>Acanthosepion</taxon>
    </lineage>
</organism>
<dbReference type="GO" id="GO:0003676">
    <property type="term" value="F:nucleic acid binding"/>
    <property type="evidence" value="ECO:0007669"/>
    <property type="project" value="InterPro"/>
</dbReference>
<feature type="domain" description="Integrase catalytic" evidence="1">
    <location>
        <begin position="43"/>
        <end position="165"/>
    </location>
</feature>
<evidence type="ECO:0000313" key="3">
    <source>
        <dbReference type="Proteomes" id="UP000597762"/>
    </source>
</evidence>
<dbReference type="OrthoDB" id="6142482at2759"/>
<name>A0A812CWZ2_ACAPH</name>
<dbReference type="EMBL" id="CAHIKZ030002086">
    <property type="protein sequence ID" value="CAE1280739.1"/>
    <property type="molecule type" value="Genomic_DNA"/>
</dbReference>
<gene>
    <name evidence="2" type="ORF">SPHA_42478</name>
</gene>
<dbReference type="AlphaFoldDB" id="A0A812CWZ2"/>
<accession>A0A812CWZ2</accession>
<reference evidence="2" key="1">
    <citation type="submission" date="2021-01" db="EMBL/GenBank/DDBJ databases">
        <authorList>
            <person name="Li R."/>
            <person name="Bekaert M."/>
        </authorList>
    </citation>
    <scope>NUCLEOTIDE SEQUENCE</scope>
    <source>
        <strain evidence="2">Farmed</strain>
    </source>
</reference>
<sequence length="311" mass="36340">MELHGLHHVEVDRTLYLVRKVYPEVSRDTVQKVVRSCDRCQSIDPSPNVHELGEIQVDTNWTRLSIDVTHYRGEMYLTIVDCGPGRFAIWREIRAATADIIAKELEEFFFFERGPVEEVLMDNGAAFRSEVFRSMLDKWNTRQYYRAAYRPSGNGIVERNHRTIKVIAERGGISPAEAVFWYNMSPKSGQREDTVPHRAVYTYQWRHPRVAPCLTRSDGPESIRIGEEVWVKPTGARCTTKWTRGMVTGAQSRNNVEVDSMPRHILDLREIQEDLENEGENWRSSHEAWAQILRKSQRERHPPRWKDDYIT</sequence>
<dbReference type="PANTHER" id="PTHR37984:SF5">
    <property type="entry name" value="PROTEIN NYNRIN-LIKE"/>
    <property type="match status" value="1"/>
</dbReference>
<dbReference type="GO" id="GO:0015074">
    <property type="term" value="P:DNA integration"/>
    <property type="evidence" value="ECO:0007669"/>
    <property type="project" value="InterPro"/>
</dbReference>
<dbReference type="PROSITE" id="PS50994">
    <property type="entry name" value="INTEGRASE"/>
    <property type="match status" value="1"/>
</dbReference>
<dbReference type="Gene3D" id="3.30.420.10">
    <property type="entry name" value="Ribonuclease H-like superfamily/Ribonuclease H"/>
    <property type="match status" value="1"/>
</dbReference>
<dbReference type="SUPFAM" id="SSF53098">
    <property type="entry name" value="Ribonuclease H-like"/>
    <property type="match status" value="1"/>
</dbReference>
<dbReference type="InterPro" id="IPR050951">
    <property type="entry name" value="Retrovirus_Pol_polyprotein"/>
</dbReference>
<dbReference type="Proteomes" id="UP000597762">
    <property type="component" value="Unassembled WGS sequence"/>
</dbReference>
<dbReference type="InterPro" id="IPR036397">
    <property type="entry name" value="RNaseH_sf"/>
</dbReference>
<dbReference type="PANTHER" id="PTHR37984">
    <property type="entry name" value="PROTEIN CBG26694"/>
    <property type="match status" value="1"/>
</dbReference>